<dbReference type="EMBL" id="KQ416694">
    <property type="protein sequence ID" value="KOF95733.1"/>
    <property type="molecule type" value="Genomic_DNA"/>
</dbReference>
<sequence>MIYKHSVYPMCCEMKISLSEYGDRNLNRLFVIRHKILQRTTEIIINLQHIFTMILYM</sequence>
<name>A0A0L8I2P0_OCTBM</name>
<protein>
    <submittedName>
        <fullName evidence="1">Uncharacterized protein</fullName>
    </submittedName>
</protein>
<dbReference type="AlphaFoldDB" id="A0A0L8I2P0"/>
<accession>A0A0L8I2P0</accession>
<proteinExistence type="predicted"/>
<gene>
    <name evidence="1" type="ORF">OCBIM_22037416mg</name>
</gene>
<reference evidence="1" key="1">
    <citation type="submission" date="2015-07" db="EMBL/GenBank/DDBJ databases">
        <title>MeaNS - Measles Nucleotide Surveillance Program.</title>
        <authorList>
            <person name="Tran T."/>
            <person name="Druce J."/>
        </authorList>
    </citation>
    <scope>NUCLEOTIDE SEQUENCE</scope>
    <source>
        <strain evidence="1">UCB-OBI-ISO-001</strain>
        <tissue evidence="1">Gonad</tissue>
    </source>
</reference>
<organism evidence="1">
    <name type="scientific">Octopus bimaculoides</name>
    <name type="common">California two-spotted octopus</name>
    <dbReference type="NCBI Taxonomy" id="37653"/>
    <lineage>
        <taxon>Eukaryota</taxon>
        <taxon>Metazoa</taxon>
        <taxon>Spiralia</taxon>
        <taxon>Lophotrochozoa</taxon>
        <taxon>Mollusca</taxon>
        <taxon>Cephalopoda</taxon>
        <taxon>Coleoidea</taxon>
        <taxon>Octopodiformes</taxon>
        <taxon>Octopoda</taxon>
        <taxon>Incirrata</taxon>
        <taxon>Octopodidae</taxon>
        <taxon>Octopus</taxon>
    </lineage>
</organism>
<evidence type="ECO:0000313" key="1">
    <source>
        <dbReference type="EMBL" id="KOF95733.1"/>
    </source>
</evidence>